<evidence type="ECO:0000313" key="1">
    <source>
        <dbReference type="EMBL" id="ONF61982.1"/>
    </source>
</evidence>
<reference evidence="1 2" key="1">
    <citation type="submission" date="2016-12" db="EMBL/GenBank/DDBJ databases">
        <title>Amycolatopsis keratiniphila subsp. keratiniphila genome sequencing and assembly.</title>
        <authorList>
            <person name="Mayilraj S."/>
            <person name="Kaur N."/>
        </authorList>
    </citation>
    <scope>NUCLEOTIDE SEQUENCE [LARGE SCALE GENOMIC DNA]</scope>
    <source>
        <strain evidence="1 2">DSM 44409</strain>
    </source>
</reference>
<gene>
    <name evidence="1" type="ORF">AVR91_0240930</name>
</gene>
<accession>A0A1W2LH95</accession>
<proteinExistence type="predicted"/>
<protein>
    <recommendedName>
        <fullName evidence="3">Serine protease</fullName>
    </recommendedName>
</protein>
<evidence type="ECO:0000313" key="2">
    <source>
        <dbReference type="Proteomes" id="UP000076660"/>
    </source>
</evidence>
<dbReference type="SUPFAM" id="SSF50494">
    <property type="entry name" value="Trypsin-like serine proteases"/>
    <property type="match status" value="1"/>
</dbReference>
<dbReference type="InterPro" id="IPR009003">
    <property type="entry name" value="Peptidase_S1_PA"/>
</dbReference>
<evidence type="ECO:0008006" key="3">
    <source>
        <dbReference type="Google" id="ProtNLM"/>
    </source>
</evidence>
<dbReference type="RefSeq" id="WP_063277512.1">
    <property type="nucleotide sequence ID" value="NZ_LQMT02000050.1"/>
</dbReference>
<dbReference type="InterPro" id="IPR043504">
    <property type="entry name" value="Peptidase_S1_PA_chymotrypsin"/>
</dbReference>
<name>A0A1W2LH95_9PSEU</name>
<dbReference type="EMBL" id="LQMT02000050">
    <property type="protein sequence ID" value="ONF61982.1"/>
    <property type="molecule type" value="Genomic_DNA"/>
</dbReference>
<sequence length="353" mass="37052">MIENNMIPDDFLSLASVQAAEEDALLNRQNVVGVALGTKWSGGRDTGEKAITVLVDTKMPHEMLREDDLVPSTLAGVPTDVQEVGVLQAGRSIAAPKANGSPSVLDDVPSPALSRPDELARQQVGPFTLAKRFRPAFGGLSVGHFKITAGTYGTAVYDATALPGKPAKYYILSNNHVLANSNAAAIGDPILQPGPFDGGVVPTDVIARLSRFVPIKFIAAGQPVPLNFVDAAIAEGQFHDLDRRIFWVGDLKGTNVAPAVGTVVQKTGRTTNWTTGRITNINATVDVNYGGGRVARFAQQLLTTDMSAGGDSGSLVADLSENAVGLLFAGSPVVTVINRITLVEATLGIRVHP</sequence>
<dbReference type="Gene3D" id="2.40.10.10">
    <property type="entry name" value="Trypsin-like serine proteases"/>
    <property type="match status" value="1"/>
</dbReference>
<dbReference type="Proteomes" id="UP000076660">
    <property type="component" value="Unassembled WGS sequence"/>
</dbReference>
<dbReference type="AlphaFoldDB" id="A0A1W2LH95"/>
<comment type="caution">
    <text evidence="1">The sequence shown here is derived from an EMBL/GenBank/DDBJ whole genome shotgun (WGS) entry which is preliminary data.</text>
</comment>
<organism evidence="1 2">
    <name type="scientific">Amycolatopsis keratiniphila subsp. keratiniphila</name>
    <dbReference type="NCBI Taxonomy" id="227715"/>
    <lineage>
        <taxon>Bacteria</taxon>
        <taxon>Bacillati</taxon>
        <taxon>Actinomycetota</taxon>
        <taxon>Actinomycetes</taxon>
        <taxon>Pseudonocardiales</taxon>
        <taxon>Pseudonocardiaceae</taxon>
        <taxon>Amycolatopsis</taxon>
        <taxon>Amycolatopsis japonica group</taxon>
    </lineage>
</organism>